<evidence type="ECO:0000256" key="12">
    <source>
        <dbReference type="ARBA" id="ARBA00033228"/>
    </source>
</evidence>
<dbReference type="FunFam" id="3.40.50.720:FF:000627">
    <property type="entry name" value="Saccharopine dehydrogenase [NAD(+), L-lysine-forming]"/>
    <property type="match status" value="1"/>
</dbReference>
<evidence type="ECO:0000256" key="5">
    <source>
        <dbReference type="ARBA" id="ARBA00012847"/>
    </source>
</evidence>
<dbReference type="GeneID" id="54572465"/>
<dbReference type="OrthoDB" id="265306at2759"/>
<sequence>MSTVLHVRAETKPLEHRSAVTPSVAKKLVEAGYTVNVERSELSIFNDSEYEGTGANLVPTGSWTDAPKDHIIVGLKELPEEDFPLKHTHVQFAHCYKGQGGWDKVLGRFPRGKGTLLDLEFLEDEQGRRVAAFGYHAGFAGAALSLMAWLWQLVHGKDKPLPGVKAYDNESLLINDVKKAVAEGKAKAGRLPRVLVIGALGRCGRGAVDLCVKAGVEDILKWDLPETKAKPGPYQEIVESDVFVNCIYLSAKIPPFIDQPSLASPNRKLSVVCDVSCDTTNPNNPIPIYDINTTFDQPTVPVKLAAETNDVRLSVISIDHLPSLLPREASEAFSNALLPSLLQLKDWKTARVWQQADKLFKEKCATLPNGAVDGHTELLASQS</sequence>
<feature type="binding site" evidence="16">
    <location>
        <position position="275"/>
    </location>
    <ligand>
        <name>NAD(+)</name>
        <dbReference type="ChEBI" id="CHEBI:57540"/>
    </ligand>
</feature>
<evidence type="ECO:0000259" key="19">
    <source>
        <dbReference type="SMART" id="SM01003"/>
    </source>
</evidence>
<feature type="binding site" evidence="16">
    <location>
        <begin position="318"/>
        <end position="321"/>
    </location>
    <ligand>
        <name>NAD(+)</name>
        <dbReference type="ChEBI" id="CHEBI:57540"/>
    </ligand>
</feature>
<accession>A0A6A6BXD4</accession>
<feature type="active site" description="Proton donor" evidence="15">
    <location>
        <position position="94"/>
    </location>
</feature>
<reference evidence="20" key="1">
    <citation type="journal article" date="2020" name="Stud. Mycol.">
        <title>101 Dothideomycetes genomes: a test case for predicting lifestyles and emergence of pathogens.</title>
        <authorList>
            <person name="Haridas S."/>
            <person name="Albert R."/>
            <person name="Binder M."/>
            <person name="Bloem J."/>
            <person name="Labutti K."/>
            <person name="Salamov A."/>
            <person name="Andreopoulos B."/>
            <person name="Baker S."/>
            <person name="Barry K."/>
            <person name="Bills G."/>
            <person name="Bluhm B."/>
            <person name="Cannon C."/>
            <person name="Castanera R."/>
            <person name="Culley D."/>
            <person name="Daum C."/>
            <person name="Ezra D."/>
            <person name="Gonzalez J."/>
            <person name="Henrissat B."/>
            <person name="Kuo A."/>
            <person name="Liang C."/>
            <person name="Lipzen A."/>
            <person name="Lutzoni F."/>
            <person name="Magnuson J."/>
            <person name="Mondo S."/>
            <person name="Nolan M."/>
            <person name="Ohm R."/>
            <person name="Pangilinan J."/>
            <person name="Park H.-J."/>
            <person name="Ramirez L."/>
            <person name="Alfaro M."/>
            <person name="Sun H."/>
            <person name="Tritt A."/>
            <person name="Yoshinaga Y."/>
            <person name="Zwiers L.-H."/>
            <person name="Turgeon B."/>
            <person name="Goodwin S."/>
            <person name="Spatafora J."/>
            <person name="Crous P."/>
            <person name="Grigoriev I."/>
        </authorList>
    </citation>
    <scope>NUCLEOTIDE SEQUENCE</scope>
    <source>
        <strain evidence="20">ATCC 36951</strain>
    </source>
</reference>
<evidence type="ECO:0000256" key="15">
    <source>
        <dbReference type="PIRSR" id="PIRSR018250-1"/>
    </source>
</evidence>
<evidence type="ECO:0000256" key="16">
    <source>
        <dbReference type="PIRSR" id="PIRSR018250-3"/>
    </source>
</evidence>
<gene>
    <name evidence="20" type="ORF">M409DRAFT_71493</name>
</gene>
<evidence type="ECO:0000256" key="4">
    <source>
        <dbReference type="ARBA" id="ARBA00011245"/>
    </source>
</evidence>
<dbReference type="InterPro" id="IPR007698">
    <property type="entry name" value="AlaDH/PNT_NAD(H)-bd"/>
</dbReference>
<feature type="disulfide bond" evidence="17">
    <location>
        <begin position="203"/>
        <end position="246"/>
    </location>
</feature>
<feature type="domain" description="Alanine dehydrogenase/pyridine nucleotide transhydrogenase NAD(H)-binding" evidence="18">
    <location>
        <begin position="173"/>
        <end position="306"/>
    </location>
</feature>
<dbReference type="EC" id="1.5.1.7" evidence="5 14"/>
<keyword evidence="11" id="KW-1015">Disulfide bond</keyword>
<comment type="catalytic activity">
    <reaction evidence="13 14">
        <text>L-saccharopine + NAD(+) + H2O = L-lysine + 2-oxoglutarate + NADH + H(+)</text>
        <dbReference type="Rhea" id="RHEA:12440"/>
        <dbReference type="ChEBI" id="CHEBI:15377"/>
        <dbReference type="ChEBI" id="CHEBI:15378"/>
        <dbReference type="ChEBI" id="CHEBI:16810"/>
        <dbReference type="ChEBI" id="CHEBI:32551"/>
        <dbReference type="ChEBI" id="CHEBI:57540"/>
        <dbReference type="ChEBI" id="CHEBI:57945"/>
        <dbReference type="ChEBI" id="CHEBI:57951"/>
        <dbReference type="EC" id="1.5.1.7"/>
    </reaction>
</comment>
<dbReference type="SUPFAM" id="SSF52283">
    <property type="entry name" value="Formate/glycerate dehydrogenase catalytic domain-like"/>
    <property type="match status" value="1"/>
</dbReference>
<dbReference type="PANTHER" id="PTHR11133:SF23">
    <property type="entry name" value="SACCHAROPINE DEHYDROGENASE [NAD(+), L-LYSINE-FORMING]"/>
    <property type="match status" value="1"/>
</dbReference>
<dbReference type="Proteomes" id="UP000799537">
    <property type="component" value="Unassembled WGS sequence"/>
</dbReference>
<keyword evidence="21" id="KW-1185">Reference proteome</keyword>
<comment type="function">
    <text evidence="1">Catalyzes the NAD(+)-dependent cleavage of saccharopine to L-lysine and 2-oxoglutarate, the final step in the alpha-aminoadipate (AAA) pathway for lysin biosynthesis.</text>
</comment>
<dbReference type="SUPFAM" id="SSF51735">
    <property type="entry name" value="NAD(P)-binding Rossmann-fold domains"/>
    <property type="match status" value="1"/>
</dbReference>
<dbReference type="AlphaFoldDB" id="A0A6A6BXD4"/>
<feature type="binding site" evidence="16">
    <location>
        <begin position="201"/>
        <end position="202"/>
    </location>
    <ligand>
        <name>NAD(+)</name>
        <dbReference type="ChEBI" id="CHEBI:57540"/>
    </ligand>
</feature>
<keyword evidence="9 14" id="KW-0520">NAD</keyword>
<evidence type="ECO:0000256" key="17">
    <source>
        <dbReference type="PIRSR" id="PIRSR018250-4"/>
    </source>
</evidence>
<feature type="binding site" evidence="16">
    <location>
        <position position="128"/>
    </location>
    <ligand>
        <name>NAD(+)</name>
        <dbReference type="ChEBI" id="CHEBI:57540"/>
    </ligand>
</feature>
<dbReference type="UniPathway" id="UPA00033">
    <property type="reaction ID" value="UER00034"/>
</dbReference>
<evidence type="ECO:0000256" key="7">
    <source>
        <dbReference type="ARBA" id="ARBA00022605"/>
    </source>
</evidence>
<protein>
    <recommendedName>
        <fullName evidence="6 14">Saccharopine dehydrogenase [NAD(+), L-lysine-forming]</fullName>
        <shortName evidence="14">SDH</shortName>
        <ecNumber evidence="5 14">1.5.1.7</ecNumber>
    </recommendedName>
    <alternativeName>
        <fullName evidence="12 14">Lysine--2-oxoglutarate reductase</fullName>
    </alternativeName>
</protein>
<dbReference type="GO" id="GO:0019878">
    <property type="term" value="P:lysine biosynthetic process via aminoadipic acid"/>
    <property type="evidence" value="ECO:0007669"/>
    <property type="project" value="UniProtKB-UniPathway"/>
</dbReference>
<dbReference type="SMART" id="SM01002">
    <property type="entry name" value="AlaDh_PNT_C"/>
    <property type="match status" value="1"/>
</dbReference>
<evidence type="ECO:0000256" key="11">
    <source>
        <dbReference type="ARBA" id="ARBA00023157"/>
    </source>
</evidence>
<comment type="pathway">
    <text evidence="2 14">Amino-acid biosynthesis; L-lysine biosynthesis via AAA pathway; L-lysine from L-alpha-aminoadipate (fungal route): step 3/3.</text>
</comment>
<keyword evidence="10 14" id="KW-0457">Lysine biosynthesis</keyword>
<evidence type="ECO:0000256" key="6">
    <source>
        <dbReference type="ARBA" id="ARBA00021221"/>
    </source>
</evidence>
<dbReference type="RefSeq" id="XP_033659587.1">
    <property type="nucleotide sequence ID" value="XM_033819193.1"/>
</dbReference>
<name>A0A6A6BXD4_ZASCE</name>
<dbReference type="GO" id="GO:0004754">
    <property type="term" value="F:saccharopine dehydrogenase (NAD+, L-lysine-forming) activity"/>
    <property type="evidence" value="ECO:0007669"/>
    <property type="project" value="UniProtKB-EC"/>
</dbReference>
<evidence type="ECO:0000313" key="20">
    <source>
        <dbReference type="EMBL" id="KAF2158698.1"/>
    </source>
</evidence>
<dbReference type="SMART" id="SM01003">
    <property type="entry name" value="AlaDh_PNT_N"/>
    <property type="match status" value="1"/>
</dbReference>
<dbReference type="FunFam" id="3.40.50.720:FF:000217">
    <property type="entry name" value="Saccharopine dehydrogenase [NAD(+), L-lysine-forming]"/>
    <property type="match status" value="1"/>
</dbReference>
<evidence type="ECO:0000256" key="14">
    <source>
        <dbReference type="PIRNR" id="PIRNR018250"/>
    </source>
</evidence>
<evidence type="ECO:0000259" key="18">
    <source>
        <dbReference type="SMART" id="SM01002"/>
    </source>
</evidence>
<dbReference type="PIRSF" id="PIRSF018250">
    <property type="entry name" value="Saccharopine_DH_Lys"/>
    <property type="match status" value="1"/>
</dbReference>
<evidence type="ECO:0000313" key="21">
    <source>
        <dbReference type="Proteomes" id="UP000799537"/>
    </source>
</evidence>
<dbReference type="Pfam" id="PF01262">
    <property type="entry name" value="AlaDh_PNT_C"/>
    <property type="match status" value="1"/>
</dbReference>
<dbReference type="InterPro" id="IPR036291">
    <property type="entry name" value="NAD(P)-bd_dom_sf"/>
</dbReference>
<evidence type="ECO:0000256" key="1">
    <source>
        <dbReference type="ARBA" id="ARBA00004078"/>
    </source>
</evidence>
<dbReference type="Pfam" id="PF05222">
    <property type="entry name" value="AlaDh_PNT_N"/>
    <property type="match status" value="1"/>
</dbReference>
<dbReference type="Gene3D" id="3.40.50.720">
    <property type="entry name" value="NAD(P)-binding Rossmann-like Domain"/>
    <property type="match status" value="2"/>
</dbReference>
<evidence type="ECO:0000256" key="8">
    <source>
        <dbReference type="ARBA" id="ARBA00023002"/>
    </source>
</evidence>
<dbReference type="EMBL" id="ML993651">
    <property type="protein sequence ID" value="KAF2158698.1"/>
    <property type="molecule type" value="Genomic_DNA"/>
</dbReference>
<dbReference type="PANTHER" id="PTHR11133">
    <property type="entry name" value="SACCHAROPINE DEHYDROGENASE"/>
    <property type="match status" value="1"/>
</dbReference>
<evidence type="ECO:0000256" key="10">
    <source>
        <dbReference type="ARBA" id="ARBA00023154"/>
    </source>
</evidence>
<keyword evidence="8 14" id="KW-0560">Oxidoreductase</keyword>
<keyword evidence="7 14" id="KW-0028">Amino-acid biosynthesis</keyword>
<evidence type="ECO:0000256" key="2">
    <source>
        <dbReference type="ARBA" id="ARBA00004884"/>
    </source>
</evidence>
<dbReference type="InterPro" id="IPR007886">
    <property type="entry name" value="AlaDH/PNT_N"/>
</dbReference>
<organism evidence="20 21">
    <name type="scientific">Zasmidium cellare ATCC 36951</name>
    <dbReference type="NCBI Taxonomy" id="1080233"/>
    <lineage>
        <taxon>Eukaryota</taxon>
        <taxon>Fungi</taxon>
        <taxon>Dikarya</taxon>
        <taxon>Ascomycota</taxon>
        <taxon>Pezizomycotina</taxon>
        <taxon>Dothideomycetes</taxon>
        <taxon>Dothideomycetidae</taxon>
        <taxon>Mycosphaerellales</taxon>
        <taxon>Mycosphaerellaceae</taxon>
        <taxon>Zasmidium</taxon>
    </lineage>
</organism>
<evidence type="ECO:0000256" key="13">
    <source>
        <dbReference type="ARBA" id="ARBA00047860"/>
    </source>
</evidence>
<feature type="active site" description="Proton acceptor" evidence="15">
    <location>
        <position position="76"/>
    </location>
</feature>
<feature type="domain" description="Alanine dehydrogenase/pyridine nucleotide transhydrogenase N-terminal" evidence="19">
    <location>
        <begin position="6"/>
        <end position="140"/>
    </location>
</feature>
<feature type="binding site" evidence="16">
    <location>
        <position position="248"/>
    </location>
    <ligand>
        <name>NAD(+)</name>
        <dbReference type="ChEBI" id="CHEBI:57540"/>
    </ligand>
</feature>
<evidence type="ECO:0000256" key="3">
    <source>
        <dbReference type="ARBA" id="ARBA00005689"/>
    </source>
</evidence>
<dbReference type="InterPro" id="IPR051168">
    <property type="entry name" value="AASS"/>
</dbReference>
<comment type="subunit">
    <text evidence="4">Monomer.</text>
</comment>
<dbReference type="InterPro" id="IPR027281">
    <property type="entry name" value="Lys1"/>
</dbReference>
<proteinExistence type="inferred from homology"/>
<feature type="binding site" evidence="16">
    <location>
        <position position="223"/>
    </location>
    <ligand>
        <name>NAD(+)</name>
        <dbReference type="ChEBI" id="CHEBI:57540"/>
    </ligand>
</feature>
<dbReference type="CDD" id="cd12188">
    <property type="entry name" value="SDH"/>
    <property type="match status" value="1"/>
</dbReference>
<feature type="binding site" evidence="16">
    <location>
        <position position="227"/>
    </location>
    <ligand>
        <name>NAD(+)</name>
        <dbReference type="ChEBI" id="CHEBI:57540"/>
    </ligand>
</feature>
<comment type="similarity">
    <text evidence="3 14">Belongs to the AlaDH/PNT family.</text>
</comment>
<evidence type="ECO:0000256" key="9">
    <source>
        <dbReference type="ARBA" id="ARBA00023027"/>
    </source>
</evidence>
<dbReference type="GO" id="GO:0005737">
    <property type="term" value="C:cytoplasm"/>
    <property type="evidence" value="ECO:0007669"/>
    <property type="project" value="TreeGrafter"/>
</dbReference>